<evidence type="ECO:0000313" key="1">
    <source>
        <dbReference type="Proteomes" id="UP000887565"/>
    </source>
</evidence>
<keyword evidence="1" id="KW-1185">Reference proteome</keyword>
<organism evidence="1 2">
    <name type="scientific">Romanomermis culicivorax</name>
    <name type="common">Nematode worm</name>
    <dbReference type="NCBI Taxonomy" id="13658"/>
    <lineage>
        <taxon>Eukaryota</taxon>
        <taxon>Metazoa</taxon>
        <taxon>Ecdysozoa</taxon>
        <taxon>Nematoda</taxon>
        <taxon>Enoplea</taxon>
        <taxon>Dorylaimia</taxon>
        <taxon>Mermithida</taxon>
        <taxon>Mermithoidea</taxon>
        <taxon>Mermithidae</taxon>
        <taxon>Romanomermis</taxon>
    </lineage>
</organism>
<accession>A0A915IZP7</accession>
<evidence type="ECO:0000313" key="2">
    <source>
        <dbReference type="WBParaSite" id="nRc.2.0.1.t19681-RA"/>
    </source>
</evidence>
<reference evidence="2" key="1">
    <citation type="submission" date="2022-11" db="UniProtKB">
        <authorList>
            <consortium name="WormBaseParasite"/>
        </authorList>
    </citation>
    <scope>IDENTIFICATION</scope>
</reference>
<dbReference type="Proteomes" id="UP000887565">
    <property type="component" value="Unplaced"/>
</dbReference>
<name>A0A915IZP7_ROMCU</name>
<sequence>MNVEGLFRQAENCIVSANKDRNKSEIFRTIYQFISGRYGKLTFYFGLLLSYSLKLKENIKEDKIFDSSIEIGDPTCKPRFVTHTKCMAIFSVRGEQPQL</sequence>
<proteinExistence type="predicted"/>
<protein>
    <submittedName>
        <fullName evidence="2">Uncharacterized protein</fullName>
    </submittedName>
</protein>
<dbReference type="WBParaSite" id="nRc.2.0.1.t19681-RA">
    <property type="protein sequence ID" value="nRc.2.0.1.t19681-RA"/>
    <property type="gene ID" value="nRc.2.0.1.g19681"/>
</dbReference>
<dbReference type="AlphaFoldDB" id="A0A915IZP7"/>